<evidence type="ECO:0000256" key="6">
    <source>
        <dbReference type="ARBA" id="ARBA00022982"/>
    </source>
</evidence>
<reference evidence="11" key="1">
    <citation type="journal article" date="2021" name="bioRxiv">
        <title>Whole Genome Assembly and Annotation of Northern Wild Rice, Zizania palustris L., Supports a Whole Genome Duplication in the Zizania Genus.</title>
        <authorList>
            <person name="Haas M."/>
            <person name="Kono T."/>
            <person name="Macchietto M."/>
            <person name="Millas R."/>
            <person name="McGilp L."/>
            <person name="Shao M."/>
            <person name="Duquette J."/>
            <person name="Hirsch C.N."/>
            <person name="Kimball J."/>
        </authorList>
    </citation>
    <scope>NUCLEOTIDE SEQUENCE</scope>
    <source>
        <tissue evidence="11">Fresh leaf tissue</tissue>
    </source>
</reference>
<keyword evidence="6 9" id="KW-0249">Electron transport</keyword>
<accession>A0A8J5SFP5</accession>
<keyword evidence="3 9" id="KW-0813">Transport</keyword>
<comment type="function">
    <text evidence="9">Ferredoxins are iron-sulfur proteins that transfer electrons in a wide variety of metabolic reactions.</text>
</comment>
<dbReference type="PROSITE" id="PS00197">
    <property type="entry name" value="2FE2S_FER_1"/>
    <property type="match status" value="1"/>
</dbReference>
<dbReference type="Proteomes" id="UP000729402">
    <property type="component" value="Unassembled WGS sequence"/>
</dbReference>
<evidence type="ECO:0000313" key="11">
    <source>
        <dbReference type="EMBL" id="KAG8054669.1"/>
    </source>
</evidence>
<comment type="caution">
    <text evidence="11">The sequence shown here is derived from an EMBL/GenBank/DDBJ whole genome shotgun (WGS) entry which is preliminary data.</text>
</comment>
<evidence type="ECO:0000256" key="1">
    <source>
        <dbReference type="ARBA" id="ARBA00004229"/>
    </source>
</evidence>
<comment type="cofactor">
    <cofactor evidence="9">
        <name>[2Fe-2S] cluster</name>
        <dbReference type="ChEBI" id="CHEBI:190135"/>
    </cofactor>
    <text evidence="9">Binds 1 [2Fe-2S] cluster.</text>
</comment>
<keyword evidence="8 9" id="KW-0411">Iron-sulfur</keyword>
<keyword evidence="9" id="KW-0150">Chloroplast</keyword>
<keyword evidence="7 9" id="KW-0408">Iron</keyword>
<dbReference type="GO" id="GO:0009055">
    <property type="term" value="F:electron transfer activity"/>
    <property type="evidence" value="ECO:0007669"/>
    <property type="project" value="InterPro"/>
</dbReference>
<keyword evidence="5 9" id="KW-0479">Metal-binding</keyword>
<dbReference type="FunFam" id="3.10.20.30:FF:000014">
    <property type="entry name" value="Ferredoxin"/>
    <property type="match status" value="1"/>
</dbReference>
<evidence type="ECO:0000313" key="12">
    <source>
        <dbReference type="Proteomes" id="UP000729402"/>
    </source>
</evidence>
<evidence type="ECO:0000256" key="4">
    <source>
        <dbReference type="ARBA" id="ARBA00022714"/>
    </source>
</evidence>
<dbReference type="PROSITE" id="PS51085">
    <property type="entry name" value="2FE2S_FER_2"/>
    <property type="match status" value="1"/>
</dbReference>
<proteinExistence type="inferred from homology"/>
<name>A0A8J5SFP5_ZIZPA</name>
<dbReference type="PANTHER" id="PTHR43112:SF27">
    <property type="entry name" value="FERREDOXIN"/>
    <property type="match status" value="1"/>
</dbReference>
<comment type="subcellular location">
    <subcellularLocation>
        <location evidence="1 9">Plastid</location>
        <location evidence="1 9">Chloroplast</location>
    </subcellularLocation>
</comment>
<dbReference type="Pfam" id="PF00111">
    <property type="entry name" value="Fer2"/>
    <property type="match status" value="1"/>
</dbReference>
<dbReference type="GO" id="GO:0009507">
    <property type="term" value="C:chloroplast"/>
    <property type="evidence" value="ECO:0007669"/>
    <property type="project" value="UniProtKB-SubCell"/>
</dbReference>
<dbReference type="InterPro" id="IPR006058">
    <property type="entry name" value="2Fe2S_fd_BS"/>
</dbReference>
<dbReference type="NCBIfam" id="TIGR02008">
    <property type="entry name" value="fdx_plant"/>
    <property type="match status" value="1"/>
</dbReference>
<comment type="similarity">
    <text evidence="2 9">Belongs to the 2Fe2S plant-type ferredoxin family.</text>
</comment>
<keyword evidence="12" id="KW-1185">Reference proteome</keyword>
<dbReference type="CDD" id="cd00207">
    <property type="entry name" value="fer2"/>
    <property type="match status" value="1"/>
</dbReference>
<dbReference type="PANTHER" id="PTHR43112">
    <property type="entry name" value="FERREDOXIN"/>
    <property type="match status" value="1"/>
</dbReference>
<gene>
    <name evidence="11" type="ORF">GUJ93_ZPchr0001g31952</name>
</gene>
<keyword evidence="4 9" id="KW-0001">2Fe-2S</keyword>
<evidence type="ECO:0000256" key="5">
    <source>
        <dbReference type="ARBA" id="ARBA00022723"/>
    </source>
</evidence>
<dbReference type="InterPro" id="IPR010241">
    <property type="entry name" value="Fd_pln"/>
</dbReference>
<dbReference type="EMBL" id="JAAALK010000288">
    <property type="protein sequence ID" value="KAG8054669.1"/>
    <property type="molecule type" value="Genomic_DNA"/>
</dbReference>
<evidence type="ECO:0000256" key="3">
    <source>
        <dbReference type="ARBA" id="ARBA00022448"/>
    </source>
</evidence>
<keyword evidence="9" id="KW-0934">Plastid</keyword>
<dbReference type="AlphaFoldDB" id="A0A8J5SFP5"/>
<evidence type="ECO:0000259" key="10">
    <source>
        <dbReference type="PROSITE" id="PS51085"/>
    </source>
</evidence>
<evidence type="ECO:0000256" key="9">
    <source>
        <dbReference type="RuleBase" id="RU364001"/>
    </source>
</evidence>
<evidence type="ECO:0000256" key="2">
    <source>
        <dbReference type="ARBA" id="ARBA00007874"/>
    </source>
</evidence>
<organism evidence="11 12">
    <name type="scientific">Zizania palustris</name>
    <name type="common">Northern wild rice</name>
    <dbReference type="NCBI Taxonomy" id="103762"/>
    <lineage>
        <taxon>Eukaryota</taxon>
        <taxon>Viridiplantae</taxon>
        <taxon>Streptophyta</taxon>
        <taxon>Embryophyta</taxon>
        <taxon>Tracheophyta</taxon>
        <taxon>Spermatophyta</taxon>
        <taxon>Magnoliopsida</taxon>
        <taxon>Liliopsida</taxon>
        <taxon>Poales</taxon>
        <taxon>Poaceae</taxon>
        <taxon>BOP clade</taxon>
        <taxon>Oryzoideae</taxon>
        <taxon>Oryzeae</taxon>
        <taxon>Zizaniinae</taxon>
        <taxon>Zizania</taxon>
    </lineage>
</organism>
<protein>
    <recommendedName>
        <fullName evidence="9">Ferredoxin</fullName>
    </recommendedName>
</protein>
<evidence type="ECO:0000256" key="7">
    <source>
        <dbReference type="ARBA" id="ARBA00023004"/>
    </source>
</evidence>
<sequence>MATMPALATSYVPAVASGVRGRAFAPCVVFPKLLRPADLTTGPRVSGRFRAAAAAVHKVKLVGPDGAESEIEVPKDTYVLDAAEESGVELPYSCRAGSCSTCTGKLASGEVDQSDGSFLADEQIAQGYVLTCIAYPKSDCVIYTHKEEEVH</sequence>
<dbReference type="GO" id="GO:0022900">
    <property type="term" value="P:electron transport chain"/>
    <property type="evidence" value="ECO:0007669"/>
    <property type="project" value="InterPro"/>
</dbReference>
<feature type="domain" description="2Fe-2S ferredoxin-type" evidence="10">
    <location>
        <begin position="57"/>
        <end position="148"/>
    </location>
</feature>
<reference evidence="11" key="2">
    <citation type="submission" date="2021-02" db="EMBL/GenBank/DDBJ databases">
        <authorList>
            <person name="Kimball J.A."/>
            <person name="Haas M.W."/>
            <person name="Macchietto M."/>
            <person name="Kono T."/>
            <person name="Duquette J."/>
            <person name="Shao M."/>
        </authorList>
    </citation>
    <scope>NUCLEOTIDE SEQUENCE</scope>
    <source>
        <tissue evidence="11">Fresh leaf tissue</tissue>
    </source>
</reference>
<dbReference type="OrthoDB" id="1885901at2759"/>
<dbReference type="InterPro" id="IPR001041">
    <property type="entry name" value="2Fe-2S_ferredoxin-type"/>
</dbReference>
<dbReference type="GO" id="GO:0051537">
    <property type="term" value="F:2 iron, 2 sulfur cluster binding"/>
    <property type="evidence" value="ECO:0007669"/>
    <property type="project" value="UniProtKB-KW"/>
</dbReference>
<dbReference type="GO" id="GO:0046872">
    <property type="term" value="F:metal ion binding"/>
    <property type="evidence" value="ECO:0007669"/>
    <property type="project" value="UniProtKB-KW"/>
</dbReference>
<evidence type="ECO:0000256" key="8">
    <source>
        <dbReference type="ARBA" id="ARBA00023014"/>
    </source>
</evidence>